<keyword evidence="5" id="KW-0968">Cytoplasmic vesicle</keyword>
<dbReference type="GO" id="GO:0099023">
    <property type="term" value="C:vesicle tethering complex"/>
    <property type="evidence" value="ECO:0007669"/>
    <property type="project" value="UniProtKB-ARBA"/>
</dbReference>
<dbReference type="InterPro" id="IPR006925">
    <property type="entry name" value="Vps16_C"/>
</dbReference>
<reference evidence="9" key="2">
    <citation type="submission" date="2016-11" db="UniProtKB">
        <authorList>
            <consortium name="WormBaseParasite"/>
        </authorList>
    </citation>
    <scope>IDENTIFICATION</scope>
</reference>
<evidence type="ECO:0000256" key="5">
    <source>
        <dbReference type="ARBA" id="ARBA00023329"/>
    </source>
</evidence>
<dbReference type="Proteomes" id="UP000095285">
    <property type="component" value="Unassembled WGS sequence"/>
</dbReference>
<dbReference type="GO" id="GO:0005769">
    <property type="term" value="C:early endosome"/>
    <property type="evidence" value="ECO:0007669"/>
    <property type="project" value="UniProtKB-SubCell"/>
</dbReference>
<accession>A0A1I7VA81</accession>
<comment type="subcellular location">
    <subcellularLocation>
        <location evidence="2">Cytoplasmic vesicle</location>
    </subcellularLocation>
    <subcellularLocation>
        <location evidence="1">Early endosome</location>
    </subcellularLocation>
    <subcellularLocation>
        <location evidence="3">Late endosome</location>
    </subcellularLocation>
</comment>
<evidence type="ECO:0000256" key="6">
    <source>
        <dbReference type="SAM" id="MobiDB-lite"/>
    </source>
</evidence>
<dbReference type="WBParaSite" id="EN70_11522">
    <property type="protein sequence ID" value="EN70_11522"/>
    <property type="gene ID" value="EN70_11522"/>
</dbReference>
<dbReference type="AlphaFoldDB" id="A0A1I7VA81"/>
<dbReference type="eggNOG" id="KOG4677">
    <property type="taxonomic scope" value="Eukaryota"/>
</dbReference>
<evidence type="ECO:0000256" key="3">
    <source>
        <dbReference type="ARBA" id="ARBA00004603"/>
    </source>
</evidence>
<evidence type="ECO:0000256" key="4">
    <source>
        <dbReference type="ARBA" id="ARBA00022753"/>
    </source>
</evidence>
<evidence type="ECO:0000259" key="7">
    <source>
        <dbReference type="Pfam" id="PF04840"/>
    </source>
</evidence>
<dbReference type="GO" id="GO:0005770">
    <property type="term" value="C:late endosome"/>
    <property type="evidence" value="ECO:0007669"/>
    <property type="project" value="UniProtKB-SubCell"/>
</dbReference>
<dbReference type="STRING" id="7209.A0A1I7VA81"/>
<dbReference type="Gene3D" id="1.10.150.780">
    <property type="entry name" value="Vps16, C-terminal region"/>
    <property type="match status" value="1"/>
</dbReference>
<organism evidence="8 9">
    <name type="scientific">Loa loa</name>
    <name type="common">Eye worm</name>
    <name type="synonym">Filaria loa</name>
    <dbReference type="NCBI Taxonomy" id="7209"/>
    <lineage>
        <taxon>Eukaryota</taxon>
        <taxon>Metazoa</taxon>
        <taxon>Ecdysozoa</taxon>
        <taxon>Nematoda</taxon>
        <taxon>Chromadorea</taxon>
        <taxon>Rhabditida</taxon>
        <taxon>Spirurina</taxon>
        <taxon>Spiruromorpha</taxon>
        <taxon>Filarioidea</taxon>
        <taxon>Onchocercidae</taxon>
        <taxon>Loa</taxon>
    </lineage>
</organism>
<keyword evidence="8" id="KW-1185">Reference proteome</keyword>
<dbReference type="GO" id="GO:0007034">
    <property type="term" value="P:vacuolar transport"/>
    <property type="evidence" value="ECO:0007669"/>
    <property type="project" value="TreeGrafter"/>
</dbReference>
<feature type="domain" description="Vps16 C-terminal" evidence="7">
    <location>
        <begin position="184"/>
        <end position="318"/>
    </location>
</feature>
<evidence type="ECO:0000313" key="8">
    <source>
        <dbReference type="Proteomes" id="UP000095285"/>
    </source>
</evidence>
<protein>
    <submittedName>
        <fullName evidence="9">Vps16_C domain-containing protein</fullName>
    </submittedName>
</protein>
<dbReference type="Pfam" id="PF04840">
    <property type="entry name" value="Vps16_C"/>
    <property type="match status" value="1"/>
</dbReference>
<evidence type="ECO:0000313" key="9">
    <source>
        <dbReference type="WBParaSite" id="EN70_11522"/>
    </source>
</evidence>
<dbReference type="InterPro" id="IPR038132">
    <property type="entry name" value="Vps16_C_sf"/>
</dbReference>
<dbReference type="GO" id="GO:0006886">
    <property type="term" value="P:intracellular protein transport"/>
    <property type="evidence" value="ECO:0007669"/>
    <property type="project" value="InterPro"/>
</dbReference>
<evidence type="ECO:0000256" key="2">
    <source>
        <dbReference type="ARBA" id="ARBA00004541"/>
    </source>
</evidence>
<dbReference type="PANTHER" id="PTHR13364:SF6">
    <property type="entry name" value="SPERMATOGENESIS-DEFECTIVE PROTEIN 39 HOMOLOG"/>
    <property type="match status" value="1"/>
</dbReference>
<evidence type="ECO:0000256" key="1">
    <source>
        <dbReference type="ARBA" id="ARBA00004412"/>
    </source>
</evidence>
<reference evidence="8" key="1">
    <citation type="submission" date="2012-04" db="EMBL/GenBank/DDBJ databases">
        <title>The Genome Sequence of Loa loa.</title>
        <authorList>
            <consortium name="The Broad Institute Genome Sequencing Platform"/>
            <consortium name="Broad Institute Genome Sequencing Center for Infectious Disease"/>
            <person name="Nutman T.B."/>
            <person name="Fink D.L."/>
            <person name="Russ C."/>
            <person name="Young S."/>
            <person name="Zeng Q."/>
            <person name="Gargeya S."/>
            <person name="Alvarado L."/>
            <person name="Berlin A."/>
            <person name="Chapman S.B."/>
            <person name="Chen Z."/>
            <person name="Freedman E."/>
            <person name="Gellesch M."/>
            <person name="Goldberg J."/>
            <person name="Griggs A."/>
            <person name="Gujja S."/>
            <person name="Heilman E.R."/>
            <person name="Heiman D."/>
            <person name="Howarth C."/>
            <person name="Mehta T."/>
            <person name="Neiman D."/>
            <person name="Pearson M."/>
            <person name="Roberts A."/>
            <person name="Saif S."/>
            <person name="Shea T."/>
            <person name="Shenoy N."/>
            <person name="Sisk P."/>
            <person name="Stolte C."/>
            <person name="Sykes S."/>
            <person name="White J."/>
            <person name="Yandava C."/>
            <person name="Haas B."/>
            <person name="Henn M.R."/>
            <person name="Nusbaum C."/>
            <person name="Birren B."/>
        </authorList>
    </citation>
    <scope>NUCLEOTIDE SEQUENCE [LARGE SCALE GENOMIC DNA]</scope>
</reference>
<feature type="region of interest" description="Disordered" evidence="6">
    <location>
        <begin position="87"/>
        <end position="109"/>
    </location>
</feature>
<proteinExistence type="predicted"/>
<sequence>MAAHRKFTFENPEDSYWNSNDLIDVPFSNSPTINATATREALDDLFESKLRFDSDDGWSNTGSESPSTGGNQIKQNLRNRIRDLPKTVCAPSHPVSESNQSPDRRFSSRTGAVHWDSISPFVSDGSAESLPSNSTAQLDYSRLKSEHRKLQKHLEQVRLERYRAADPQLTIRRLLRNDSVSLDLYRSKKEKLDLLDAALESCDGNVIIAVVLALERSLETSIFLDILKQKPVAACHYVAYLKDTKNFDQLTSTLLALNRTEEVALVLYSVACKKQPNERIAHLKKCLNVCTAVPSLEAFSKSVNEYINLLERQIVIEDADEALIKDDKDGKNKIFQQYPKTITLIGRPVLTTLYYSCLYHFDLPVNAYASPLSIKECFNITEKQYAWMAISALTSLKRWNDIERVLMSKKLLGGVKIHCPFAWRHLFTIISRDERPPKEILCKLLRAVPDISERQCLANQFPEASEITIECLVAQKDRVALSAFLAKLTPHTIEAYKALNALNNVHNHRLRRINKTNHECDVVGQFSLTIFILLIQPKGDT</sequence>
<keyword evidence="4" id="KW-0967">Endosome</keyword>
<dbReference type="PANTHER" id="PTHR13364">
    <property type="entry name" value="DEFECTIVE SPERMATOGENESIS PROTEIN 39"/>
    <property type="match status" value="1"/>
</dbReference>
<name>A0A1I7VA81_LOALO</name>
<dbReference type="InterPro" id="IPR040057">
    <property type="entry name" value="Spe-39"/>
</dbReference>